<reference evidence="2" key="1">
    <citation type="journal article" date="2023" name="Nat. Plants">
        <title>Single-cell RNA sequencing provides a high-resolution roadmap for understanding the multicellular compartmentation of specialized metabolism.</title>
        <authorList>
            <person name="Sun S."/>
            <person name="Shen X."/>
            <person name="Li Y."/>
            <person name="Li Y."/>
            <person name="Wang S."/>
            <person name="Li R."/>
            <person name="Zhang H."/>
            <person name="Shen G."/>
            <person name="Guo B."/>
            <person name="Wei J."/>
            <person name="Xu J."/>
            <person name="St-Pierre B."/>
            <person name="Chen S."/>
            <person name="Sun C."/>
        </authorList>
    </citation>
    <scope>NUCLEOTIDE SEQUENCE [LARGE SCALE GENOMIC DNA]</scope>
</reference>
<proteinExistence type="predicted"/>
<dbReference type="Proteomes" id="UP001060085">
    <property type="component" value="Linkage Group LG05"/>
</dbReference>
<evidence type="ECO:0000313" key="2">
    <source>
        <dbReference type="Proteomes" id="UP001060085"/>
    </source>
</evidence>
<dbReference type="EMBL" id="CM044705">
    <property type="protein sequence ID" value="KAI5664048.1"/>
    <property type="molecule type" value="Genomic_DNA"/>
</dbReference>
<name>A0ACC0AST8_CATRO</name>
<keyword evidence="2" id="KW-1185">Reference proteome</keyword>
<organism evidence="1 2">
    <name type="scientific">Catharanthus roseus</name>
    <name type="common">Madagascar periwinkle</name>
    <name type="synonym">Vinca rosea</name>
    <dbReference type="NCBI Taxonomy" id="4058"/>
    <lineage>
        <taxon>Eukaryota</taxon>
        <taxon>Viridiplantae</taxon>
        <taxon>Streptophyta</taxon>
        <taxon>Embryophyta</taxon>
        <taxon>Tracheophyta</taxon>
        <taxon>Spermatophyta</taxon>
        <taxon>Magnoliopsida</taxon>
        <taxon>eudicotyledons</taxon>
        <taxon>Gunneridae</taxon>
        <taxon>Pentapetalae</taxon>
        <taxon>asterids</taxon>
        <taxon>lamiids</taxon>
        <taxon>Gentianales</taxon>
        <taxon>Apocynaceae</taxon>
        <taxon>Rauvolfioideae</taxon>
        <taxon>Vinceae</taxon>
        <taxon>Catharanthinae</taxon>
        <taxon>Catharanthus</taxon>
    </lineage>
</organism>
<evidence type="ECO:0000313" key="1">
    <source>
        <dbReference type="EMBL" id="KAI5664048.1"/>
    </source>
</evidence>
<accession>A0ACC0AST8</accession>
<protein>
    <submittedName>
        <fullName evidence="1">Uncharacterized protein</fullName>
    </submittedName>
</protein>
<comment type="caution">
    <text evidence="1">The sequence shown here is derived from an EMBL/GenBank/DDBJ whole genome shotgun (WGS) entry which is preliminary data.</text>
</comment>
<gene>
    <name evidence="1" type="ORF">M9H77_23371</name>
</gene>
<sequence>MELLKSILHLRLEYIYRDSGLGIGLVFLIICGVIGLVVIIIILNWMLGRCPSVAPSEFQSVSSSMVFLLESMVILFPVVWNPKNGRQTFPIINDPNLFNSRDNYLVIHVCFVGHITIKFSDTIGVILARDVKNGNPSQPFKKSFKLKVSDGRLIERLFNNNFEQRPVGNPLTGYHRKMLWKGKNISYGAERGPFNMSLFGLGREGYSFLRSHRWSKNKQRI</sequence>